<feature type="compositionally biased region" description="Basic and acidic residues" evidence="1">
    <location>
        <begin position="17"/>
        <end position="30"/>
    </location>
</feature>
<protein>
    <submittedName>
        <fullName evidence="2">Uncharacterized protein</fullName>
    </submittedName>
</protein>
<feature type="region of interest" description="Disordered" evidence="1">
    <location>
        <begin position="1"/>
        <end position="78"/>
    </location>
</feature>
<reference evidence="2" key="1">
    <citation type="submission" date="2020-07" db="EMBL/GenBank/DDBJ databases">
        <title>The High-quality genome of the commercially important snow crab, Chionoecetes opilio.</title>
        <authorList>
            <person name="Jeong J.-H."/>
            <person name="Ryu S."/>
        </authorList>
    </citation>
    <scope>NUCLEOTIDE SEQUENCE</scope>
    <source>
        <strain evidence="2">MADBK_172401_WGS</strain>
        <tissue evidence="2">Digestive gland</tissue>
    </source>
</reference>
<proteinExistence type="predicted"/>
<evidence type="ECO:0000313" key="3">
    <source>
        <dbReference type="Proteomes" id="UP000770661"/>
    </source>
</evidence>
<dbReference type="AlphaFoldDB" id="A0A8J5CYR0"/>
<evidence type="ECO:0000256" key="1">
    <source>
        <dbReference type="SAM" id="MobiDB-lite"/>
    </source>
</evidence>
<comment type="caution">
    <text evidence="2">The sequence shown here is derived from an EMBL/GenBank/DDBJ whole genome shotgun (WGS) entry which is preliminary data.</text>
</comment>
<dbReference type="EMBL" id="JACEEZ010004848">
    <property type="protein sequence ID" value="KAG0726079.1"/>
    <property type="molecule type" value="Genomic_DNA"/>
</dbReference>
<feature type="compositionally biased region" description="Low complexity" evidence="1">
    <location>
        <begin position="1"/>
        <end position="13"/>
    </location>
</feature>
<sequence>MIVVDEVGVTEEAVAAEEARSGEGATREPNPRPQRGETTTGGREQGARAKERRPRQPMRGTSPQPQRRETLAGIGARGADEDVVDCRVTGEGESRCSVPYTPRLAHARRRLQALLAMPFPTSAITEPQRHRW</sequence>
<dbReference type="Proteomes" id="UP000770661">
    <property type="component" value="Unassembled WGS sequence"/>
</dbReference>
<accession>A0A8J5CYR0</accession>
<keyword evidence="3" id="KW-1185">Reference proteome</keyword>
<gene>
    <name evidence="2" type="ORF">GWK47_004457</name>
</gene>
<organism evidence="2 3">
    <name type="scientific">Chionoecetes opilio</name>
    <name type="common">Atlantic snow crab</name>
    <name type="synonym">Cancer opilio</name>
    <dbReference type="NCBI Taxonomy" id="41210"/>
    <lineage>
        <taxon>Eukaryota</taxon>
        <taxon>Metazoa</taxon>
        <taxon>Ecdysozoa</taxon>
        <taxon>Arthropoda</taxon>
        <taxon>Crustacea</taxon>
        <taxon>Multicrustacea</taxon>
        <taxon>Malacostraca</taxon>
        <taxon>Eumalacostraca</taxon>
        <taxon>Eucarida</taxon>
        <taxon>Decapoda</taxon>
        <taxon>Pleocyemata</taxon>
        <taxon>Brachyura</taxon>
        <taxon>Eubrachyura</taxon>
        <taxon>Majoidea</taxon>
        <taxon>Majidae</taxon>
        <taxon>Chionoecetes</taxon>
    </lineage>
</organism>
<name>A0A8J5CYR0_CHIOP</name>
<evidence type="ECO:0000313" key="2">
    <source>
        <dbReference type="EMBL" id="KAG0726079.1"/>
    </source>
</evidence>